<dbReference type="AlphaFoldDB" id="A0A8J3LIF7"/>
<name>A0A8J3LIF7_9ACTN</name>
<protein>
    <submittedName>
        <fullName evidence="1">Uncharacterized protein</fullName>
    </submittedName>
</protein>
<evidence type="ECO:0000313" key="1">
    <source>
        <dbReference type="EMBL" id="GIG16179.1"/>
    </source>
</evidence>
<dbReference type="EMBL" id="BONJ01000026">
    <property type="protein sequence ID" value="GIG16179.1"/>
    <property type="molecule type" value="Genomic_DNA"/>
</dbReference>
<accession>A0A8J3LIF7</accession>
<sequence length="220" mass="24022">MTEQHTPGPWGANEHPADWAFRTGRISDKTLSSWKAQYAADPAGIAQTLASLGAFPWIAEENAKKLGLTPPALADAPQAATRNSGAPGYANLVEELRSNMPRTVAAAERHTSAPQLFAGSGNMPLATASGVETSLLGPLPWRARLVVAYEPDRQRAFELAQQYADHGGEEIWQDLDSNDAVRDYTARVNSWFRSAPHDDEDDLAADEAVNRLFNQTRSRR</sequence>
<dbReference type="RefSeq" id="WP_166387723.1">
    <property type="nucleotide sequence ID" value="NZ_BAAATT010000010.1"/>
</dbReference>
<keyword evidence="2" id="KW-1185">Reference proteome</keyword>
<organism evidence="1 2">
    <name type="scientific">Catellatospora methionotrophica</name>
    <dbReference type="NCBI Taxonomy" id="121620"/>
    <lineage>
        <taxon>Bacteria</taxon>
        <taxon>Bacillati</taxon>
        <taxon>Actinomycetota</taxon>
        <taxon>Actinomycetes</taxon>
        <taxon>Micromonosporales</taxon>
        <taxon>Micromonosporaceae</taxon>
        <taxon>Catellatospora</taxon>
    </lineage>
</organism>
<reference evidence="1" key="1">
    <citation type="submission" date="2021-01" db="EMBL/GenBank/DDBJ databases">
        <title>Whole genome shotgun sequence of Catellatospora methionotrophica NBRC 14553.</title>
        <authorList>
            <person name="Komaki H."/>
            <person name="Tamura T."/>
        </authorList>
    </citation>
    <scope>NUCLEOTIDE SEQUENCE</scope>
    <source>
        <strain evidence="1">NBRC 14553</strain>
    </source>
</reference>
<gene>
    <name evidence="1" type="ORF">Cme02nite_45110</name>
</gene>
<comment type="caution">
    <text evidence="1">The sequence shown here is derived from an EMBL/GenBank/DDBJ whole genome shotgun (WGS) entry which is preliminary data.</text>
</comment>
<evidence type="ECO:0000313" key="2">
    <source>
        <dbReference type="Proteomes" id="UP000660339"/>
    </source>
</evidence>
<proteinExistence type="predicted"/>
<dbReference type="Proteomes" id="UP000660339">
    <property type="component" value="Unassembled WGS sequence"/>
</dbReference>